<dbReference type="Proteomes" id="UP000813462">
    <property type="component" value="Unassembled WGS sequence"/>
</dbReference>
<protein>
    <recommendedName>
        <fullName evidence="2">orotidine-5'-phosphate decarboxylase</fullName>
        <ecNumber evidence="2">4.1.1.23</ecNumber>
    </recommendedName>
</protein>
<sequence>MVRILRENGKLGEETVGLLTRFLEENRKVAVPMVRVRSLGFEERAKLSKNPTGKRLFEVMVEKKSNLCLAADVGTAAELLDIAEKIADRYNILIVEDRKFADIGNTVTMQCEGGNFHILDWADKINAHIISGPGIVEGLKLKGQQYNTPDSVSSMITLQLIYLFLFAIYWEICIFSPFPVSWINFVGHKKLKGHKSFNSLPILLRLSMASCSSCLMARLIFV</sequence>
<name>A0A978VM78_ZIZJJ</name>
<dbReference type="InterPro" id="IPR011060">
    <property type="entry name" value="RibuloseP-bd_barrel"/>
</dbReference>
<feature type="transmembrane region" description="Helical" evidence="6">
    <location>
        <begin position="160"/>
        <end position="182"/>
    </location>
</feature>
<dbReference type="PROSITE" id="PS00156">
    <property type="entry name" value="OMPDECASE"/>
    <property type="match status" value="1"/>
</dbReference>
<organism evidence="8 9">
    <name type="scientific">Ziziphus jujuba var. spinosa</name>
    <dbReference type="NCBI Taxonomy" id="714518"/>
    <lineage>
        <taxon>Eukaryota</taxon>
        <taxon>Viridiplantae</taxon>
        <taxon>Streptophyta</taxon>
        <taxon>Embryophyta</taxon>
        <taxon>Tracheophyta</taxon>
        <taxon>Spermatophyta</taxon>
        <taxon>Magnoliopsida</taxon>
        <taxon>eudicotyledons</taxon>
        <taxon>Gunneridae</taxon>
        <taxon>Pentapetalae</taxon>
        <taxon>rosids</taxon>
        <taxon>fabids</taxon>
        <taxon>Rosales</taxon>
        <taxon>Rhamnaceae</taxon>
        <taxon>Paliureae</taxon>
        <taxon>Ziziphus</taxon>
    </lineage>
</organism>
<reference evidence="8" key="1">
    <citation type="journal article" date="2021" name="Front. Plant Sci.">
        <title>Chromosome-Scale Genome Assembly for Chinese Sour Jujube and Insights Into Its Genome Evolution and Domestication Signature.</title>
        <authorList>
            <person name="Shen L.-Y."/>
            <person name="Luo H."/>
            <person name="Wang X.-L."/>
            <person name="Wang X.-M."/>
            <person name="Qiu X.-J."/>
            <person name="Liu H."/>
            <person name="Zhou S.-S."/>
            <person name="Jia K.-H."/>
            <person name="Nie S."/>
            <person name="Bao Y.-T."/>
            <person name="Zhang R.-G."/>
            <person name="Yun Q.-Z."/>
            <person name="Chai Y.-H."/>
            <person name="Lu J.-Y."/>
            <person name="Li Y."/>
            <person name="Zhao S.-W."/>
            <person name="Mao J.-F."/>
            <person name="Jia S.-G."/>
            <person name="Mao Y.-M."/>
        </authorList>
    </citation>
    <scope>NUCLEOTIDE SEQUENCE</scope>
    <source>
        <strain evidence="8">AT0</strain>
        <tissue evidence="8">Leaf</tissue>
    </source>
</reference>
<accession>A0A978VM78</accession>
<dbReference type="SUPFAM" id="SSF51366">
    <property type="entry name" value="Ribulose-phoshate binding barrel"/>
    <property type="match status" value="1"/>
</dbReference>
<evidence type="ECO:0000256" key="5">
    <source>
        <dbReference type="ARBA" id="ARBA00023239"/>
    </source>
</evidence>
<dbReference type="PANTHER" id="PTHR19278:SF9">
    <property type="entry name" value="URIDINE 5'-MONOPHOSPHATE SYNTHASE"/>
    <property type="match status" value="1"/>
</dbReference>
<dbReference type="GO" id="GO:0004590">
    <property type="term" value="F:orotidine-5'-phosphate decarboxylase activity"/>
    <property type="evidence" value="ECO:0007669"/>
    <property type="project" value="UniProtKB-EC"/>
</dbReference>
<feature type="domain" description="Orotidine 5'-phosphate decarboxylase" evidence="7">
    <location>
        <begin position="90"/>
        <end position="147"/>
    </location>
</feature>
<keyword evidence="5" id="KW-0456">Lyase</keyword>
<evidence type="ECO:0000256" key="3">
    <source>
        <dbReference type="ARBA" id="ARBA00022793"/>
    </source>
</evidence>
<evidence type="ECO:0000256" key="6">
    <source>
        <dbReference type="SAM" id="Phobius"/>
    </source>
</evidence>
<keyword evidence="6" id="KW-1133">Transmembrane helix</keyword>
<dbReference type="GO" id="GO:0004588">
    <property type="term" value="F:orotate phosphoribosyltransferase activity"/>
    <property type="evidence" value="ECO:0007669"/>
    <property type="project" value="TreeGrafter"/>
</dbReference>
<evidence type="ECO:0000256" key="1">
    <source>
        <dbReference type="ARBA" id="ARBA00004861"/>
    </source>
</evidence>
<dbReference type="InterPro" id="IPR018089">
    <property type="entry name" value="OMPdecase_AS"/>
</dbReference>
<evidence type="ECO:0000259" key="7">
    <source>
        <dbReference type="Pfam" id="PF00215"/>
    </source>
</evidence>
<comment type="caution">
    <text evidence="8">The sequence shown here is derived from an EMBL/GenBank/DDBJ whole genome shotgun (WGS) entry which is preliminary data.</text>
</comment>
<feature type="transmembrane region" description="Helical" evidence="6">
    <location>
        <begin position="202"/>
        <end position="221"/>
    </location>
</feature>
<dbReference type="EC" id="4.1.1.23" evidence="2"/>
<keyword evidence="3" id="KW-0210">Decarboxylase</keyword>
<dbReference type="InterPro" id="IPR013785">
    <property type="entry name" value="Aldolase_TIM"/>
</dbReference>
<evidence type="ECO:0000256" key="4">
    <source>
        <dbReference type="ARBA" id="ARBA00022975"/>
    </source>
</evidence>
<dbReference type="EMBL" id="JAEACU010000003">
    <property type="protein sequence ID" value="KAH7536653.1"/>
    <property type="molecule type" value="Genomic_DNA"/>
</dbReference>
<keyword evidence="4" id="KW-0665">Pyrimidine biosynthesis</keyword>
<dbReference type="PANTHER" id="PTHR19278">
    <property type="entry name" value="OROTATE PHOSPHORIBOSYLTRANSFERASE"/>
    <property type="match status" value="1"/>
</dbReference>
<gene>
    <name evidence="8" type="ORF">FEM48_Zijuj03G0007400</name>
</gene>
<evidence type="ECO:0000313" key="8">
    <source>
        <dbReference type="EMBL" id="KAH7536653.1"/>
    </source>
</evidence>
<proteinExistence type="predicted"/>
<dbReference type="AlphaFoldDB" id="A0A978VM78"/>
<comment type="pathway">
    <text evidence="1">Pyrimidine metabolism; UMP biosynthesis via de novo pathway; UMP from orotate: step 2/2.</text>
</comment>
<dbReference type="Pfam" id="PF00215">
    <property type="entry name" value="OMPdecase"/>
    <property type="match status" value="1"/>
</dbReference>
<dbReference type="InterPro" id="IPR001754">
    <property type="entry name" value="OMPdeCOase_dom"/>
</dbReference>
<keyword evidence="6" id="KW-0472">Membrane</keyword>
<evidence type="ECO:0000313" key="9">
    <source>
        <dbReference type="Proteomes" id="UP000813462"/>
    </source>
</evidence>
<dbReference type="GO" id="GO:0006222">
    <property type="term" value="P:UMP biosynthetic process"/>
    <property type="evidence" value="ECO:0007669"/>
    <property type="project" value="TreeGrafter"/>
</dbReference>
<keyword evidence="6" id="KW-0812">Transmembrane</keyword>
<dbReference type="Gene3D" id="3.20.20.70">
    <property type="entry name" value="Aldolase class I"/>
    <property type="match status" value="1"/>
</dbReference>
<evidence type="ECO:0000256" key="2">
    <source>
        <dbReference type="ARBA" id="ARBA00012321"/>
    </source>
</evidence>
<dbReference type="GO" id="GO:0006207">
    <property type="term" value="P:'de novo' pyrimidine nucleobase biosynthetic process"/>
    <property type="evidence" value="ECO:0007669"/>
    <property type="project" value="InterPro"/>
</dbReference>